<comment type="caution">
    <text evidence="2">The sequence shown here is derived from an EMBL/GenBank/DDBJ whole genome shotgun (WGS) entry which is preliminary data.</text>
</comment>
<name>A0A2U2BXF1_9PROT</name>
<reference evidence="3" key="1">
    <citation type="submission" date="2018-05" db="EMBL/GenBank/DDBJ databases">
        <authorList>
            <person name="Liu B.-T."/>
        </authorList>
    </citation>
    <scope>NUCLEOTIDE SEQUENCE [LARGE SCALE GENOMIC DNA]</scope>
    <source>
        <strain evidence="3">WD6-1</strain>
    </source>
</reference>
<sequence length="184" mass="20694">MALCDLVEAALELIACPLVVVRDPLDLPAERVDFAMQRLSVPRRIFTRSPENFVLAGFYPLLHFGVQAQNPCIQIAYSLLKGLPKRIQFLAVALTLRLVALRQAVFHLSDLLLHFRTKLRDVQQDPPQLFANSENFARSIVHHRAHIAQEKCERKQGADHDEGDGPSEHVLGEDRCRAGRDGSN</sequence>
<accession>A0A2U2BXF1</accession>
<feature type="compositionally biased region" description="Basic and acidic residues" evidence="1">
    <location>
        <begin position="166"/>
        <end position="184"/>
    </location>
</feature>
<evidence type="ECO:0000313" key="3">
    <source>
        <dbReference type="Proteomes" id="UP000245168"/>
    </source>
</evidence>
<dbReference type="Proteomes" id="UP000245168">
    <property type="component" value="Unassembled WGS sequence"/>
</dbReference>
<feature type="compositionally biased region" description="Basic and acidic residues" evidence="1">
    <location>
        <begin position="151"/>
        <end position="160"/>
    </location>
</feature>
<proteinExistence type="predicted"/>
<organism evidence="2 3">
    <name type="scientific">Marinicauda salina</name>
    <dbReference type="NCBI Taxonomy" id="2135793"/>
    <lineage>
        <taxon>Bacteria</taxon>
        <taxon>Pseudomonadati</taxon>
        <taxon>Pseudomonadota</taxon>
        <taxon>Alphaproteobacteria</taxon>
        <taxon>Maricaulales</taxon>
        <taxon>Maricaulaceae</taxon>
        <taxon>Marinicauda</taxon>
    </lineage>
</organism>
<keyword evidence="3" id="KW-1185">Reference proteome</keyword>
<gene>
    <name evidence="2" type="ORF">DDZ18_03650</name>
</gene>
<evidence type="ECO:0000256" key="1">
    <source>
        <dbReference type="SAM" id="MobiDB-lite"/>
    </source>
</evidence>
<evidence type="ECO:0000313" key="2">
    <source>
        <dbReference type="EMBL" id="PWE18698.1"/>
    </source>
</evidence>
<dbReference type="EMBL" id="QEXV01000001">
    <property type="protein sequence ID" value="PWE18698.1"/>
    <property type="molecule type" value="Genomic_DNA"/>
</dbReference>
<dbReference type="AlphaFoldDB" id="A0A2U2BXF1"/>
<protein>
    <submittedName>
        <fullName evidence="2">Uncharacterized protein</fullName>
    </submittedName>
</protein>
<feature type="region of interest" description="Disordered" evidence="1">
    <location>
        <begin position="151"/>
        <end position="184"/>
    </location>
</feature>